<gene>
    <name evidence="1" type="ORF">EIO64_04125</name>
</gene>
<reference evidence="2" key="1">
    <citation type="submission" date="2018-12" db="EMBL/GenBank/DDBJ databases">
        <title>Dusodibacter welbiota gen. nov., sp. nov., isolated from human faeces and emended description of the Oscillibacter genus.</title>
        <authorList>
            <person name="Le Roy T."/>
            <person name="Van der Smissen P."/>
            <person name="Delzenne N."/>
            <person name="Muccioli G."/>
            <person name="Collet J.F."/>
            <person name="Cani P.D."/>
        </authorList>
    </citation>
    <scope>NUCLEOTIDE SEQUENCE [LARGE SCALE GENOMIC DNA]</scope>
    <source>
        <strain evidence="2">J115</strain>
    </source>
</reference>
<dbReference type="EMBL" id="CP034413">
    <property type="protein sequence ID" value="QCI58506.2"/>
    <property type="molecule type" value="Genomic_DNA"/>
</dbReference>
<name>A0A856HXL9_9FIRM</name>
<dbReference type="Pfam" id="PF05717">
    <property type="entry name" value="TnpB_IS66"/>
    <property type="match status" value="1"/>
</dbReference>
<organism evidence="1 2">
    <name type="scientific">Dysosmobacter welbionis</name>
    <dbReference type="NCBI Taxonomy" id="2093857"/>
    <lineage>
        <taxon>Bacteria</taxon>
        <taxon>Bacillati</taxon>
        <taxon>Bacillota</taxon>
        <taxon>Clostridia</taxon>
        <taxon>Eubacteriales</taxon>
        <taxon>Oscillospiraceae</taxon>
        <taxon>Dysosmobacter</taxon>
    </lineage>
</organism>
<keyword evidence="2" id="KW-1185">Reference proteome</keyword>
<protein>
    <submittedName>
        <fullName evidence="1">Transposase</fullName>
    </submittedName>
</protein>
<dbReference type="AlphaFoldDB" id="A0A856HXL9"/>
<evidence type="ECO:0000313" key="2">
    <source>
        <dbReference type="Proteomes" id="UP000298642"/>
    </source>
</evidence>
<sequence length="55" mass="6373">MQLSGKGIDGVAAMVQQRFKPDPFTNTLFLFCGRRRDCIKEFCRDRDGCILLYKL</sequence>
<dbReference type="RefSeq" id="WP_158629693.1">
    <property type="nucleotide sequence ID" value="NZ_CP034413.3"/>
</dbReference>
<accession>A0A856HXL9</accession>
<dbReference type="Proteomes" id="UP000298642">
    <property type="component" value="Chromosome"/>
</dbReference>
<proteinExistence type="predicted"/>
<dbReference type="KEGG" id="obj:EIO64_04125"/>
<evidence type="ECO:0000313" key="1">
    <source>
        <dbReference type="EMBL" id="QCI58506.2"/>
    </source>
</evidence>
<dbReference type="InterPro" id="IPR008878">
    <property type="entry name" value="Transposase_IS66_Orf2"/>
</dbReference>